<dbReference type="PATRIC" id="fig|1360.114.peg.1728"/>
<comment type="caution">
    <text evidence="2">The sequence shown here is derived from an EMBL/GenBank/DDBJ whole genome shotgun (WGS) entry which is preliminary data.</text>
</comment>
<feature type="region of interest" description="Disordered" evidence="1">
    <location>
        <begin position="1"/>
        <end position="25"/>
    </location>
</feature>
<accession>A0A0V8E654</accession>
<name>A0A0V8E654_LACLL</name>
<protein>
    <submittedName>
        <fullName evidence="2">Uncharacterized protein</fullName>
    </submittedName>
</protein>
<reference evidence="3" key="1">
    <citation type="submission" date="2015-10" db="EMBL/GenBank/DDBJ databases">
        <title>Draft Genome Sequences of 11 Lactococcus lactis subspecies cremoris strains.</title>
        <authorList>
            <person name="Wels M."/>
            <person name="Backus L."/>
            <person name="Boekhorst J."/>
            <person name="Dijkstra A."/>
            <person name="Beerthuizen M."/>
            <person name="Kelly W."/>
            <person name="Siezen R."/>
            <person name="Bachmann H."/>
            <person name="Van Hijum S."/>
        </authorList>
    </citation>
    <scope>NUCLEOTIDE SEQUENCE [LARGE SCALE GENOMIC DNA]</scope>
    <source>
        <strain evidence="3">M20</strain>
    </source>
</reference>
<evidence type="ECO:0000313" key="3">
    <source>
        <dbReference type="Proteomes" id="UP000053719"/>
    </source>
</evidence>
<evidence type="ECO:0000256" key="1">
    <source>
        <dbReference type="SAM" id="MobiDB-lite"/>
    </source>
</evidence>
<dbReference type="AlphaFoldDB" id="A0A0V8E654"/>
<organism evidence="2 3">
    <name type="scientific">Lactococcus lactis subsp. lactis</name>
    <name type="common">Streptococcus lactis</name>
    <dbReference type="NCBI Taxonomy" id="1360"/>
    <lineage>
        <taxon>Bacteria</taxon>
        <taxon>Bacillati</taxon>
        <taxon>Bacillota</taxon>
        <taxon>Bacilli</taxon>
        <taxon>Lactobacillales</taxon>
        <taxon>Streptococcaceae</taxon>
        <taxon>Lactococcus</taxon>
    </lineage>
</organism>
<proteinExistence type="predicted"/>
<dbReference type="RefSeq" id="WP_058211723.1">
    <property type="nucleotide sequence ID" value="NZ_LKLU01000071.1"/>
</dbReference>
<dbReference type="Proteomes" id="UP000053719">
    <property type="component" value="Unassembled WGS sequence"/>
</dbReference>
<evidence type="ECO:0000313" key="2">
    <source>
        <dbReference type="EMBL" id="KSU21018.1"/>
    </source>
</evidence>
<sequence length="60" mass="7374">MTEELKANRKWEAKNPDKTKHDTARRQARRYIRDFATEEDISEIKTWLELVEQRKNEEIK</sequence>
<gene>
    <name evidence="2" type="ORF">M20_1224</name>
</gene>
<dbReference type="EMBL" id="LKLU01000071">
    <property type="protein sequence ID" value="KSU21018.1"/>
    <property type="molecule type" value="Genomic_DNA"/>
</dbReference>